<dbReference type="SUPFAM" id="SSF47240">
    <property type="entry name" value="Ferritin-like"/>
    <property type="match status" value="1"/>
</dbReference>
<dbReference type="GO" id="GO:0016491">
    <property type="term" value="F:oxidoreductase activity"/>
    <property type="evidence" value="ECO:0007669"/>
    <property type="project" value="InterPro"/>
</dbReference>
<dbReference type="EMBL" id="AFRZ01000001">
    <property type="protein sequence ID" value="EHP29950.1"/>
    <property type="molecule type" value="Genomic_DNA"/>
</dbReference>
<dbReference type="Gene3D" id="1.10.620.20">
    <property type="entry name" value="Ribonucleotide Reductase, subunit A"/>
    <property type="match status" value="1"/>
</dbReference>
<comment type="caution">
    <text evidence="1">The sequence shown here is derived from an EMBL/GenBank/DDBJ whole genome shotgun (WGS) entry which is preliminary data.</text>
</comment>
<dbReference type="CDD" id="cd00657">
    <property type="entry name" value="Ferritin_like"/>
    <property type="match status" value="1"/>
</dbReference>
<protein>
    <submittedName>
        <fullName evidence="1">Protein containing Ferritin/ribonucleotide reductase-like domain</fullName>
    </submittedName>
</protein>
<dbReference type="Proteomes" id="UP000006431">
    <property type="component" value="Unassembled WGS sequence"/>
</dbReference>
<dbReference type="RefSeq" id="WP_008335273.1">
    <property type="nucleotide sequence ID" value="NZ_AFRZ01000001.1"/>
</dbReference>
<dbReference type="eggNOG" id="COG0425">
    <property type="taxonomic scope" value="Bacteria"/>
</dbReference>
<dbReference type="InterPro" id="IPR012348">
    <property type="entry name" value="RNR-like"/>
</dbReference>
<evidence type="ECO:0000313" key="1">
    <source>
        <dbReference type="EMBL" id="EHP29950.1"/>
    </source>
</evidence>
<dbReference type="PATRIC" id="fig|929558.5.peg.1417"/>
<organism evidence="1 2">
    <name type="scientific">Sulfurimonas gotlandica (strain DSM 19862 / JCM 16533 / GD1)</name>
    <dbReference type="NCBI Taxonomy" id="929558"/>
    <lineage>
        <taxon>Bacteria</taxon>
        <taxon>Pseudomonadati</taxon>
        <taxon>Campylobacterota</taxon>
        <taxon>Epsilonproteobacteria</taxon>
        <taxon>Campylobacterales</taxon>
        <taxon>Sulfurimonadaceae</taxon>
        <taxon>Sulfurimonas</taxon>
    </lineage>
</organism>
<dbReference type="AlphaFoldDB" id="B6BHF4"/>
<reference evidence="1 2" key="1">
    <citation type="journal article" date="2012" name="Proc. Natl. Acad. Sci. U.S.A.">
        <title>Genome and physiology of a model Epsilonproteobacterium responsible for sulfide detoxification in marine oxygen depletion zones.</title>
        <authorList>
            <person name="Grote J."/>
            <person name="Schott T."/>
            <person name="Bruckner C.G."/>
            <person name="Glockner F.O."/>
            <person name="Jost G."/>
            <person name="Teeling H."/>
            <person name="Labrenz M."/>
            <person name="Jurgens K."/>
        </authorList>
    </citation>
    <scope>NUCLEOTIDE SEQUENCE [LARGE SCALE GENOMIC DNA]</scope>
    <source>
        <strain evidence="1 2">GD1</strain>
    </source>
</reference>
<accession>H1FT31</accession>
<dbReference type="HOGENOM" id="CLU_054203_0_0_7"/>
<dbReference type="OrthoDB" id="5500270at2"/>
<proteinExistence type="predicted"/>
<dbReference type="InterPro" id="IPR009078">
    <property type="entry name" value="Ferritin-like_SF"/>
</dbReference>
<evidence type="ECO:0000313" key="2">
    <source>
        <dbReference type="Proteomes" id="UP000006431"/>
    </source>
</evidence>
<gene>
    <name evidence="1" type="ORF">SMGD1_1426</name>
</gene>
<accession>B6BHF4</accession>
<keyword evidence="2" id="KW-1185">Reference proteome</keyword>
<dbReference type="STRING" id="929558.SMGD1_1426"/>
<sequence>MNNLNNHSGVIFVGNLPIGKALFLKLENAFLFVKENETIEIVSTNPKIELELQGWCNLKGYKLLEKKLLKDQYCYKVLNTKASHFNQHSMSGFTMKGIDTNSPKMSDWNPHGNDSILPKAPPNHGLMGRGTIIENGSIEYDFGINHKEQLWAEPVSKLYEEAKNAQWNATSDIAWNEIPDYDPKFEQAICQIMTYLIENEFSALYIPGKFISQMNPYYTEIPLFLGSLMNDEARHIEVFTKRVHANGGGMQYSSSVTQRSLYSLFNEDDYVKSSFLLHVMGEGTFIDLLKFLEEYMPDATTKKILQYVRRDESRHVAYGMAHLKSVLEQNPKKINALKEAAFKRKEFMDELNGESTLLLEAMSTLVGGDDSIASYKKGYEAVTELKKRMDINRVKRLVDIGIDEDLAHDISKVHTPNFM</sequence>
<name>B6BHF4_SULGG</name>